<name>A0ABU7X1D9_9ACTN</name>
<accession>A0ABU7X1D9</accession>
<evidence type="ECO:0000313" key="2">
    <source>
        <dbReference type="EMBL" id="MEF3117570.1"/>
    </source>
</evidence>
<evidence type="ECO:0000313" key="3">
    <source>
        <dbReference type="Proteomes" id="UP001348265"/>
    </source>
</evidence>
<dbReference type="Proteomes" id="UP001348265">
    <property type="component" value="Unassembled WGS sequence"/>
</dbReference>
<comment type="caution">
    <text evidence="2">The sequence shown here is derived from an EMBL/GenBank/DDBJ whole genome shotgun (WGS) entry which is preliminary data.</text>
</comment>
<keyword evidence="3" id="KW-1185">Reference proteome</keyword>
<reference evidence="2 3" key="1">
    <citation type="submission" date="2023-08" db="EMBL/GenBank/DDBJ databases">
        <authorList>
            <person name="Sharma P."/>
            <person name="Verma V."/>
            <person name="Mohan M.K."/>
            <person name="Dubey A.K."/>
        </authorList>
    </citation>
    <scope>NUCLEOTIDE SEQUENCE [LARGE SCALE GENOMIC DNA]</scope>
    <source>
        <strain evidence="2 3">ADP4</strain>
    </source>
</reference>
<proteinExistence type="predicted"/>
<dbReference type="EMBL" id="JAVFKM010000020">
    <property type="protein sequence ID" value="MEF3117570.1"/>
    <property type="molecule type" value="Genomic_DNA"/>
</dbReference>
<protein>
    <submittedName>
        <fullName evidence="2">Uncharacterized protein</fullName>
    </submittedName>
</protein>
<sequence>MDTKLAAAIERDDRREDAGMHPDDRATCHTHQAWADDCAGRHRPVTAVRLLAEARELDRVRART</sequence>
<evidence type="ECO:0000256" key="1">
    <source>
        <dbReference type="SAM" id="MobiDB-lite"/>
    </source>
</evidence>
<gene>
    <name evidence="2" type="ORF">RB636_30805</name>
</gene>
<dbReference type="RefSeq" id="WP_331788944.1">
    <property type="nucleotide sequence ID" value="NZ_JAVFKM010000020.1"/>
</dbReference>
<organism evidence="2 3">
    <name type="scientific">Streptomyces chrestomyceticus</name>
    <dbReference type="NCBI Taxonomy" id="68185"/>
    <lineage>
        <taxon>Bacteria</taxon>
        <taxon>Bacillati</taxon>
        <taxon>Actinomycetota</taxon>
        <taxon>Actinomycetes</taxon>
        <taxon>Kitasatosporales</taxon>
        <taxon>Streptomycetaceae</taxon>
        <taxon>Streptomyces</taxon>
    </lineage>
</organism>
<feature type="region of interest" description="Disordered" evidence="1">
    <location>
        <begin position="1"/>
        <end position="24"/>
    </location>
</feature>